<feature type="region of interest" description="Disordered" evidence="1">
    <location>
        <begin position="13"/>
        <end position="37"/>
    </location>
</feature>
<feature type="compositionally biased region" description="Pro residues" evidence="1">
    <location>
        <begin position="645"/>
        <end position="654"/>
    </location>
</feature>
<feature type="region of interest" description="Disordered" evidence="1">
    <location>
        <begin position="562"/>
        <end position="685"/>
    </location>
</feature>
<evidence type="ECO:0000313" key="4">
    <source>
        <dbReference type="Proteomes" id="UP000433883"/>
    </source>
</evidence>
<sequence length="1439" mass="157906">MVPSHWPVINNIGYESPPPCRSYGPNEDDDLGPEQRAAKRRRIEQNANDYLKGKELYISSAVLKGAFASNSANPWMRKSRDIDAPTLDNSGEELENDEGRRRFLSLEGDFAGGHAQKLKRRIEDIRAMERSRVDTWNDTRLERPTSRASAGYCAEWLQRQTTRSRTPTIDSDEENDRLRRRTSIITTKSPTQRALSRKLARNSSPVKARHAMSPRNDRPSPNRPHSPSIQLHRNRVTRVQQDHSAASRLPESMEVTAGSSTLQHLESPEDRTTTTKQLERHGVDMPPPRHIGFTAINSPTNYDINTIPDSIREEAGHQLSAIEIHKSRYEVLRSAERIARRTVSLGDKGPLAALNKSRHPYIASPAVANGSPGFPYRRVSDGNRLSVSVPVSKEMMIQTTSHSRVQESQAKPSKFELSEKEKFRLEQSRVQHGGAEGGLSEHDHAAGRSNRQNGATKGRAQEHRTEQCPVPIIEPDYVLRNDDPVHEDPMEDVELDDAAPDAPLEIPVGVTSSRSSSENTTVEEVRIVEPSAEAFHINGITANWRCPVTSCSREFNTRGGLASHITRGHKLQVAKSKPPSKPRRKGASKKVKPAGPSDKHRKGQEDVDVSGSIYDPTLKNASKAKQATLHSPAAQLQEPSVAPQSPEPSPPPRQLGPALAVQLPEPSPAPKLSCISPASASPPASLAPQLPELNFEMPDAGNGTNTVPSPGIVSVASPKGDIDIELGAQDANANADEVGHEDYVRSEPDDVVDEDTIIDLSPPPVQHMEGIREKCTKDSVSAKGQTSTVVSGTTVPDHQDSGAYSTFTFNPEQSTQAALLQAQLAFQETQADDQDSDADELNATTPLLEKNSFAAMSKSAYPLGVVTPFREVNNRFSAPTAPTPVFNVLPAATQDLEAAAAGVMFSTVKKPRTKKRISFENWPTTKASKELIAKGPTKGVEWSPFASETPMPQNFYVASPFAMKEADESEVGRSEGLPIEHEHEEITVLEAASSNFVIKTPKPNSFAAPTPQSRLTILIIFLEVGILCKAKRATWLLLLFLLFEDISEMAIVSRQTVAPEGPKDATSKTWSDTFIYVGGLMNDAYKLWGKASDTYDSISKEVPEKLPGYLKGVVANITWYMQWSAKPVKYEYVKPEIDPMARKTVMRYGPFTLMGQKYNRTRMPFVMDPKSDVILRTLKGLPDNAAILSGRLDTVFEDGSKADISKGVYIHHLLVADMGKTTAPFAFCPNGHNQKDVFSWGTSHLLEAVGAGLIQSGNDQVGTPNVYAATGGKIKSAFLTGWDDSFALEAEIVNYNQENTTIYFTMETEFLPDKPADYLETSTVIFSATGCGLPSYYPPPNTKRYNLTSEAFKMTNDGWVINSKGHLHDGGTGIEMTLNDETVCRSEPTYGGVPGGVKDPSGKEWLTITSMSRCTDPISFKKGDVIKLVSLYDLEVHPL</sequence>
<evidence type="ECO:0000313" key="3">
    <source>
        <dbReference type="EMBL" id="KAE9970395.1"/>
    </source>
</evidence>
<feature type="compositionally biased region" description="Polar residues" evidence="1">
    <location>
        <begin position="619"/>
        <end position="629"/>
    </location>
</feature>
<organism evidence="3 4">
    <name type="scientific">Venturia inaequalis</name>
    <name type="common">Apple scab fungus</name>
    <dbReference type="NCBI Taxonomy" id="5025"/>
    <lineage>
        <taxon>Eukaryota</taxon>
        <taxon>Fungi</taxon>
        <taxon>Dikarya</taxon>
        <taxon>Ascomycota</taxon>
        <taxon>Pezizomycotina</taxon>
        <taxon>Dothideomycetes</taxon>
        <taxon>Pleosporomycetidae</taxon>
        <taxon>Venturiales</taxon>
        <taxon>Venturiaceae</taxon>
        <taxon>Venturia</taxon>
    </lineage>
</organism>
<feature type="compositionally biased region" description="Basic and acidic residues" evidence="1">
    <location>
        <begin position="413"/>
        <end position="429"/>
    </location>
</feature>
<dbReference type="Proteomes" id="UP000433883">
    <property type="component" value="Unassembled WGS sequence"/>
</dbReference>
<proteinExistence type="predicted"/>
<dbReference type="EMBL" id="WNWQ01000329">
    <property type="protein sequence ID" value="KAE9970395.1"/>
    <property type="molecule type" value="Genomic_DNA"/>
</dbReference>
<feature type="compositionally biased region" description="Basic residues" evidence="1">
    <location>
        <begin position="566"/>
        <end position="592"/>
    </location>
</feature>
<name>A0A8H3UIQ9_VENIN</name>
<feature type="region of interest" description="Disordered" evidence="1">
    <location>
        <begin position="161"/>
        <end position="271"/>
    </location>
</feature>
<feature type="compositionally biased region" description="Polar residues" evidence="1">
    <location>
        <begin position="183"/>
        <end position="194"/>
    </location>
</feature>
<dbReference type="InterPro" id="IPR013087">
    <property type="entry name" value="Znf_C2H2_type"/>
</dbReference>
<protein>
    <recommendedName>
        <fullName evidence="2">C2H2-type domain-containing protein</fullName>
    </recommendedName>
</protein>
<feature type="region of interest" description="Disordered" evidence="1">
    <location>
        <begin position="399"/>
        <end position="465"/>
    </location>
</feature>
<reference evidence="3 4" key="1">
    <citation type="submission" date="2019-11" db="EMBL/GenBank/DDBJ databases">
        <title>Venturia inaequalis Genome Resource.</title>
        <authorList>
            <person name="Lichtner F.J."/>
        </authorList>
    </citation>
    <scope>NUCLEOTIDE SEQUENCE [LARGE SCALE GENOMIC DNA]</scope>
    <source>
        <strain evidence="3">Bline_iso_100314</strain>
    </source>
</reference>
<feature type="region of interest" description="Disordered" evidence="1">
    <location>
        <begin position="776"/>
        <end position="797"/>
    </location>
</feature>
<dbReference type="PROSITE" id="PS00028">
    <property type="entry name" value="ZINC_FINGER_C2H2_1"/>
    <property type="match status" value="1"/>
</dbReference>
<accession>A0A8H3UIQ9</accession>
<gene>
    <name evidence="3" type="ORF">BLS_004921</name>
</gene>
<evidence type="ECO:0000259" key="2">
    <source>
        <dbReference type="PROSITE" id="PS00028"/>
    </source>
</evidence>
<feature type="compositionally biased region" description="Low complexity" evidence="1">
    <location>
        <begin position="676"/>
        <end position="685"/>
    </location>
</feature>
<feature type="compositionally biased region" description="Polar residues" evidence="1">
    <location>
        <begin position="399"/>
        <end position="411"/>
    </location>
</feature>
<feature type="compositionally biased region" description="Low complexity" evidence="1">
    <location>
        <begin position="786"/>
        <end position="795"/>
    </location>
</feature>
<evidence type="ECO:0000256" key="1">
    <source>
        <dbReference type="SAM" id="MobiDB-lite"/>
    </source>
</evidence>
<feature type="domain" description="C2H2-type" evidence="2">
    <location>
        <begin position="546"/>
        <end position="569"/>
    </location>
</feature>
<comment type="caution">
    <text evidence="3">The sequence shown here is derived from an EMBL/GenBank/DDBJ whole genome shotgun (WGS) entry which is preliminary data.</text>
</comment>